<dbReference type="STRING" id="28115.HQ47_02825"/>
<dbReference type="Pfam" id="PF10962">
    <property type="entry name" value="DUF2764"/>
    <property type="match status" value="2"/>
</dbReference>
<dbReference type="EMBL" id="JRFA01000009">
    <property type="protein sequence ID" value="KGN74864.1"/>
    <property type="molecule type" value="Genomic_DNA"/>
</dbReference>
<dbReference type="InterPro" id="IPR024492">
    <property type="entry name" value="DUF2764"/>
</dbReference>
<protein>
    <recommendedName>
        <fullName evidence="4">DUF2764 domain-containing protein</fullName>
    </recommendedName>
</protein>
<evidence type="ECO:0000313" key="3">
    <source>
        <dbReference type="Proteomes" id="UP000030103"/>
    </source>
</evidence>
<dbReference type="Proteomes" id="UP000030103">
    <property type="component" value="Unassembled WGS sequence"/>
</dbReference>
<evidence type="ECO:0008006" key="4">
    <source>
        <dbReference type="Google" id="ProtNLM"/>
    </source>
</evidence>
<gene>
    <name evidence="2" type="ORF">HQ47_02825</name>
</gene>
<dbReference type="RefSeq" id="WP_036873163.1">
    <property type="nucleotide sequence ID" value="NZ_JRFA01000009.1"/>
</dbReference>
<comment type="caution">
    <text evidence="2">The sequence shown here is derived from an EMBL/GenBank/DDBJ whole genome shotgun (WGS) entry which is preliminary data.</text>
</comment>
<evidence type="ECO:0000313" key="2">
    <source>
        <dbReference type="EMBL" id="KGN74864.1"/>
    </source>
</evidence>
<evidence type="ECO:0000256" key="1">
    <source>
        <dbReference type="SAM" id="MobiDB-lite"/>
    </source>
</evidence>
<keyword evidence="3" id="KW-1185">Reference proteome</keyword>
<dbReference type="AlphaFoldDB" id="A0A0A2EEN0"/>
<proteinExistence type="predicted"/>
<feature type="region of interest" description="Disordered" evidence="1">
    <location>
        <begin position="68"/>
        <end position="98"/>
    </location>
</feature>
<dbReference type="eggNOG" id="COG1527">
    <property type="taxonomic scope" value="Bacteria"/>
</dbReference>
<sequence>MANYYALVSGLPNISVEQRKLPMTQNGFAEILEKELTPGDLKLLNILRYENENRRLLVLLEKLDEEKKEESASKSSSDEFLDEADNKPGINESDRKEENAEKFQAFTEVEIKKIVFSAARKKQPEKFKHIPEYIYKYLLERYTPIDEDEKKALEESKDRDSDIIDYKLSKEDRLSALYYEYGMKQSNDFMEDWFKLNLNLKNVLAVYTTKKLGWETKNLIVGDSYVENQMRTSTAKDFGLGDELPYLPQMIAIAEEQDISKRERDLDLFRWRWLEDECFTKVFSIERVLSYYIQLGIIERWVNLNEVTGEKTFRNIVYSLKSESQKSLDEFKKKQQK</sequence>
<organism evidence="2 3">
    <name type="scientific">Porphyromonas macacae</name>
    <dbReference type="NCBI Taxonomy" id="28115"/>
    <lineage>
        <taxon>Bacteria</taxon>
        <taxon>Pseudomonadati</taxon>
        <taxon>Bacteroidota</taxon>
        <taxon>Bacteroidia</taxon>
        <taxon>Bacteroidales</taxon>
        <taxon>Porphyromonadaceae</taxon>
        <taxon>Porphyromonas</taxon>
    </lineage>
</organism>
<reference evidence="2 3" key="1">
    <citation type="submission" date="2014-09" db="EMBL/GenBank/DDBJ databases">
        <title>Draft Genome Sequence of Porphyromonas macacae COT-192_OH2859.</title>
        <authorList>
            <person name="Wallis C."/>
            <person name="Deusch O."/>
            <person name="O'Flynn C."/>
            <person name="Davis I."/>
            <person name="Horsfall A."/>
            <person name="Kirkwood N."/>
            <person name="Harris S."/>
            <person name="Eisen J.A."/>
            <person name="Coil D.A."/>
            <person name="Darling A.E."/>
            <person name="Jospin G."/>
            <person name="Alexiev A."/>
        </authorList>
    </citation>
    <scope>NUCLEOTIDE SEQUENCE [LARGE SCALE GENOMIC DNA]</scope>
    <source>
        <strain evidence="3">COT-192 OH2859</strain>
    </source>
</reference>
<accession>A0A0A2EEN0</accession>
<name>A0A0A2EEN0_9PORP</name>
<dbReference type="OrthoDB" id="9813754at2"/>